<organism evidence="1 2">
    <name type="scientific">Pseudozyma antarctica</name>
    <name type="common">Yeast</name>
    <name type="synonym">Candida antarctica</name>
    <dbReference type="NCBI Taxonomy" id="84753"/>
    <lineage>
        <taxon>Eukaryota</taxon>
        <taxon>Fungi</taxon>
        <taxon>Dikarya</taxon>
        <taxon>Basidiomycota</taxon>
        <taxon>Ustilaginomycotina</taxon>
        <taxon>Ustilaginomycetes</taxon>
        <taxon>Ustilaginales</taxon>
        <taxon>Ustilaginaceae</taxon>
        <taxon>Moesziomyces</taxon>
    </lineage>
</organism>
<dbReference type="OrthoDB" id="10661297at2759"/>
<evidence type="ECO:0000313" key="2">
    <source>
        <dbReference type="Proteomes" id="UP000053758"/>
    </source>
</evidence>
<dbReference type="Proteomes" id="UP000053758">
    <property type="component" value="Unassembled WGS sequence"/>
</dbReference>
<dbReference type="AlphaFoldDB" id="A0A081CBA8"/>
<reference evidence="2" key="1">
    <citation type="journal article" date="2014" name="Genome Announc.">
        <title>Draft Genome Sequence of the Yeast Pseudozyma antarctica Type Strain JCM10317, a Producer of the Glycolipid Biosurfactants, Mannosylerythritol Lipids.</title>
        <authorList>
            <person name="Saika A."/>
            <person name="Koike H."/>
            <person name="Hori T."/>
            <person name="Fukuoka T."/>
            <person name="Sato S."/>
            <person name="Habe H."/>
            <person name="Kitamoto D."/>
            <person name="Morita T."/>
        </authorList>
    </citation>
    <scope>NUCLEOTIDE SEQUENCE [LARGE SCALE GENOMIC DNA]</scope>
    <source>
        <strain evidence="2">JCM 10317</strain>
    </source>
</reference>
<dbReference type="GeneID" id="26302975"/>
<keyword evidence="2" id="KW-1185">Reference proteome</keyword>
<accession>A0A081CBA8</accession>
<name>A0A081CBA8_PSEA2</name>
<dbReference type="EMBL" id="DF830071">
    <property type="protein sequence ID" value="GAK63954.1"/>
    <property type="molecule type" value="Genomic_DNA"/>
</dbReference>
<protein>
    <submittedName>
        <fullName evidence="1">Uncharacterized protein</fullName>
    </submittedName>
</protein>
<sequence>MRCGVVRVDRVDGVGLEEGAVGAQLHRSAGAVSEAGLARARQKWPKWQQRLGTHAPTDGPPSSSSIPPLRRPAQSLAHASLLGLAARRRGERCQPGSPTPLTHSARSHAILMAASPPSSAQPRLGLHPFSIPPPPPPTLIPNIPPFQHLLCIPHLASPRLRSPTLDLRIRSLPRKQGRPIHNKLQQSLLRPTIALTPPSGTGIGIHCLGSIPASPFHQPRALKRTAASLRLFHRVAVP</sequence>
<gene>
    <name evidence="1" type="ORF">PAN0_004c2163</name>
</gene>
<dbReference type="RefSeq" id="XP_014657594.1">
    <property type="nucleotide sequence ID" value="XM_014802108.1"/>
</dbReference>
<dbReference type="HOGENOM" id="CLU_1165691_0_0_1"/>
<evidence type="ECO:0000313" key="1">
    <source>
        <dbReference type="EMBL" id="GAK63954.1"/>
    </source>
</evidence>
<proteinExistence type="predicted"/>